<keyword evidence="4" id="KW-0051">Antiviral defense</keyword>
<sequence>MGYKKLRLLLKFETNYVTPLMADTLFGEFCWVYGWLKGEDELKRLLRDGKPIAFSDIFPEGYLPFPKYPKDPFSVSPETPEEYGRFKRLKKRRYLEKEIFKECIEKGGSFESILCCIRDKVLEVLKKEEEEGKKKEIIATEPSIHVSIDRIKGTAAEGKLYHLEETFTEKGELYVLYKEELLSKDDIKEIFQILGLVGVGAKKSAGKGKFSVEVSEGWDLPEVKEKNWFISLSTGLPRGDEVEEYYAEFFTKYPKHGREVAIPRVFKNPVILAKPGSVFKISEERKQNPEEPYGELKSGVSPLSDKGHRHSFLIVPLFVG</sequence>
<gene>
    <name evidence="6" type="ORF">CLV27_0022</name>
</gene>
<dbReference type="Proteomes" id="UP000295777">
    <property type="component" value="Unassembled WGS sequence"/>
</dbReference>
<evidence type="ECO:0000256" key="3">
    <source>
        <dbReference type="ARBA" id="ARBA00022884"/>
    </source>
</evidence>
<organism evidence="6 7">
    <name type="scientific">Phorcysia thermohydrogeniphila</name>
    <dbReference type="NCBI Taxonomy" id="936138"/>
    <lineage>
        <taxon>Bacteria</taxon>
        <taxon>Pseudomonadati</taxon>
        <taxon>Aquificota</taxon>
        <taxon>Aquificia</taxon>
        <taxon>Desulfurobacteriales</taxon>
        <taxon>Desulfurobacteriaceae</taxon>
        <taxon>Phorcysia</taxon>
    </lineage>
</organism>
<dbReference type="GO" id="GO:0051607">
    <property type="term" value="P:defense response to virus"/>
    <property type="evidence" value="ECO:0007669"/>
    <property type="project" value="UniProtKB-KW"/>
</dbReference>
<dbReference type="AlphaFoldDB" id="A0A4R1GGX5"/>
<evidence type="ECO:0000256" key="1">
    <source>
        <dbReference type="ARBA" id="ARBA00005772"/>
    </source>
</evidence>
<dbReference type="InterPro" id="IPR005537">
    <property type="entry name" value="RAMP_III_fam"/>
</dbReference>
<dbReference type="EMBL" id="SMFV01000001">
    <property type="protein sequence ID" value="TCK06221.1"/>
    <property type="molecule type" value="Genomic_DNA"/>
</dbReference>
<comment type="caution">
    <text evidence="6">The sequence shown here is derived from an EMBL/GenBank/DDBJ whole genome shotgun (WGS) entry which is preliminary data.</text>
</comment>
<keyword evidence="7" id="KW-1185">Reference proteome</keyword>
<dbReference type="NCBIfam" id="TIGR01903">
    <property type="entry name" value="cas5_csm4"/>
    <property type="match status" value="1"/>
</dbReference>
<evidence type="ECO:0000313" key="6">
    <source>
        <dbReference type="EMBL" id="TCK06221.1"/>
    </source>
</evidence>
<protein>
    <recommendedName>
        <fullName evidence="2">CRISPR system Cms protein Csm4</fullName>
    </recommendedName>
</protein>
<feature type="domain" description="CRISPR type III-associated protein" evidence="5">
    <location>
        <begin position="82"/>
        <end position="211"/>
    </location>
</feature>
<name>A0A4R1GGX5_9BACT</name>
<dbReference type="RefSeq" id="WP_132524562.1">
    <property type="nucleotide sequence ID" value="NZ_SMFV01000001.1"/>
</dbReference>
<evidence type="ECO:0000256" key="2">
    <source>
        <dbReference type="ARBA" id="ARBA00016109"/>
    </source>
</evidence>
<evidence type="ECO:0000313" key="7">
    <source>
        <dbReference type="Proteomes" id="UP000295777"/>
    </source>
</evidence>
<dbReference type="Pfam" id="PF03787">
    <property type="entry name" value="RAMPs"/>
    <property type="match status" value="1"/>
</dbReference>
<accession>A0A4R1GGX5</accession>
<keyword evidence="3" id="KW-0694">RNA-binding</keyword>
<dbReference type="InterPro" id="IPR005510">
    <property type="entry name" value="Csm4"/>
</dbReference>
<evidence type="ECO:0000256" key="4">
    <source>
        <dbReference type="ARBA" id="ARBA00023118"/>
    </source>
</evidence>
<reference evidence="6 7" key="1">
    <citation type="submission" date="2019-03" db="EMBL/GenBank/DDBJ databases">
        <title>Genomic Encyclopedia of Archaeal and Bacterial Type Strains, Phase II (KMG-II): from individual species to whole genera.</title>
        <authorList>
            <person name="Goeker M."/>
        </authorList>
    </citation>
    <scope>NUCLEOTIDE SEQUENCE [LARGE SCALE GENOMIC DNA]</scope>
    <source>
        <strain evidence="6 7">DSM 24425</strain>
    </source>
</reference>
<evidence type="ECO:0000259" key="5">
    <source>
        <dbReference type="Pfam" id="PF03787"/>
    </source>
</evidence>
<dbReference type="OrthoDB" id="9790529at2"/>
<comment type="similarity">
    <text evidence="1">Belongs to the CRISPR-associated Csm4 family.</text>
</comment>
<proteinExistence type="inferred from homology"/>
<dbReference type="GO" id="GO:0003723">
    <property type="term" value="F:RNA binding"/>
    <property type="evidence" value="ECO:0007669"/>
    <property type="project" value="UniProtKB-KW"/>
</dbReference>